<dbReference type="Pfam" id="PF03485">
    <property type="entry name" value="Arg_tRNA_synt_N"/>
    <property type="match status" value="1"/>
</dbReference>
<protein>
    <recommendedName>
        <fullName evidence="1">arginine--tRNA ligase</fullName>
        <ecNumber evidence="1">6.1.1.19</ecNumber>
    </recommendedName>
</protein>
<dbReference type="PANTHER" id="PTHR11956:SF5">
    <property type="entry name" value="ARGININE--TRNA LIGASE, CYTOPLASMIC"/>
    <property type="match status" value="1"/>
</dbReference>
<keyword evidence="4" id="KW-0067">ATP-binding</keyword>
<dbReference type="SUPFAM" id="SSF55190">
    <property type="entry name" value="Arginyl-tRNA synthetase (ArgRS), N-terminal 'additional' domain"/>
    <property type="match status" value="1"/>
</dbReference>
<proteinExistence type="predicted"/>
<sequence length="260" mass="30790">MRNFKEDIVNGIWEILRENIEQELSKESISVEAPRNRDFGDYTTNTALKIAKELHRKPMDVALYLRQELEIKCPWVEKITVVEPGFVNFFLGDQSLYEVLTRRASDDEGIFSRKDVPFHWQEKLQAFLEEDECRRNLKDMQYVHSRIHSILKLLREEGIRLEEVEEKQIVYEKSDLEKEVLRKLGAFSQQVEVALKHDRPEDILNYGMGLGKLYFKLHEKTLFRQLEKPRLHGALRIMEVMGLIIRTILEAFEIEAPEKM</sequence>
<dbReference type="Pfam" id="PF05746">
    <property type="entry name" value="DALR_1"/>
    <property type="match status" value="1"/>
</dbReference>
<dbReference type="Gene3D" id="3.30.1360.70">
    <property type="entry name" value="Arginyl tRNA synthetase N-terminal domain"/>
    <property type="match status" value="1"/>
</dbReference>
<evidence type="ECO:0000256" key="2">
    <source>
        <dbReference type="ARBA" id="ARBA00022598"/>
    </source>
</evidence>
<dbReference type="InterPro" id="IPR036695">
    <property type="entry name" value="Arg-tRNA-synth_N_sf"/>
</dbReference>
<evidence type="ECO:0000313" key="9">
    <source>
        <dbReference type="Proteomes" id="UP000579281"/>
    </source>
</evidence>
<comment type="caution">
    <text evidence="8">The sequence shown here is derived from an EMBL/GenBank/DDBJ whole genome shotgun (WGS) entry which is preliminary data.</text>
</comment>
<dbReference type="GO" id="GO:0005737">
    <property type="term" value="C:cytoplasm"/>
    <property type="evidence" value="ECO:0007669"/>
    <property type="project" value="InterPro"/>
</dbReference>
<keyword evidence="9" id="KW-1185">Reference proteome</keyword>
<evidence type="ECO:0000259" key="7">
    <source>
        <dbReference type="SMART" id="SM01016"/>
    </source>
</evidence>
<dbReference type="GO" id="GO:0006420">
    <property type="term" value="P:arginyl-tRNA aminoacylation"/>
    <property type="evidence" value="ECO:0007669"/>
    <property type="project" value="InterPro"/>
</dbReference>
<feature type="domain" description="DALR anticodon binding" evidence="6">
    <location>
        <begin position="140"/>
        <end position="260"/>
    </location>
</feature>
<gene>
    <name evidence="8" type="ORF">HNQ80_001670</name>
</gene>
<organism evidence="8 9">
    <name type="scientific">Anaerosolibacter carboniphilus</name>
    <dbReference type="NCBI Taxonomy" id="1417629"/>
    <lineage>
        <taxon>Bacteria</taxon>
        <taxon>Bacillati</taxon>
        <taxon>Bacillota</taxon>
        <taxon>Clostridia</taxon>
        <taxon>Peptostreptococcales</taxon>
        <taxon>Thermotaleaceae</taxon>
        <taxon>Anaerosolibacter</taxon>
    </lineage>
</organism>
<dbReference type="InterPro" id="IPR001278">
    <property type="entry name" value="Arg-tRNA-ligase"/>
</dbReference>
<evidence type="ECO:0000256" key="1">
    <source>
        <dbReference type="ARBA" id="ARBA00012837"/>
    </source>
</evidence>
<feature type="domain" description="Arginyl tRNA synthetase N-terminal" evidence="7">
    <location>
        <begin position="14"/>
        <end position="91"/>
    </location>
</feature>
<dbReference type="GO" id="GO:0005524">
    <property type="term" value="F:ATP binding"/>
    <property type="evidence" value="ECO:0007669"/>
    <property type="project" value="UniProtKB-KW"/>
</dbReference>
<keyword evidence="3" id="KW-0547">Nucleotide-binding</keyword>
<name>A0A841KQG5_9FIRM</name>
<evidence type="ECO:0000256" key="5">
    <source>
        <dbReference type="ARBA" id="ARBA00049339"/>
    </source>
</evidence>
<dbReference type="SUPFAM" id="SSF47323">
    <property type="entry name" value="Anticodon-binding domain of a subclass of class I aminoacyl-tRNA synthetases"/>
    <property type="match status" value="1"/>
</dbReference>
<dbReference type="GO" id="GO:0004814">
    <property type="term" value="F:arginine-tRNA ligase activity"/>
    <property type="evidence" value="ECO:0007669"/>
    <property type="project" value="UniProtKB-EC"/>
</dbReference>
<evidence type="ECO:0000313" key="8">
    <source>
        <dbReference type="EMBL" id="MBB6215581.1"/>
    </source>
</evidence>
<keyword evidence="8" id="KW-0030">Aminoacyl-tRNA synthetase</keyword>
<dbReference type="SMART" id="SM00836">
    <property type="entry name" value="DALR_1"/>
    <property type="match status" value="1"/>
</dbReference>
<evidence type="ECO:0000256" key="3">
    <source>
        <dbReference type="ARBA" id="ARBA00022741"/>
    </source>
</evidence>
<comment type="catalytic activity">
    <reaction evidence="5">
        <text>tRNA(Arg) + L-arginine + ATP = L-arginyl-tRNA(Arg) + AMP + diphosphate</text>
        <dbReference type="Rhea" id="RHEA:20301"/>
        <dbReference type="Rhea" id="RHEA-COMP:9658"/>
        <dbReference type="Rhea" id="RHEA-COMP:9673"/>
        <dbReference type="ChEBI" id="CHEBI:30616"/>
        <dbReference type="ChEBI" id="CHEBI:32682"/>
        <dbReference type="ChEBI" id="CHEBI:33019"/>
        <dbReference type="ChEBI" id="CHEBI:78442"/>
        <dbReference type="ChEBI" id="CHEBI:78513"/>
        <dbReference type="ChEBI" id="CHEBI:456215"/>
        <dbReference type="EC" id="6.1.1.19"/>
    </reaction>
</comment>
<accession>A0A841KQG5</accession>
<evidence type="ECO:0000259" key="6">
    <source>
        <dbReference type="SMART" id="SM00836"/>
    </source>
</evidence>
<dbReference type="EC" id="6.1.1.19" evidence="1"/>
<reference evidence="8 9" key="1">
    <citation type="submission" date="2020-08" db="EMBL/GenBank/DDBJ databases">
        <title>Genomic Encyclopedia of Type Strains, Phase IV (KMG-IV): sequencing the most valuable type-strain genomes for metagenomic binning, comparative biology and taxonomic classification.</title>
        <authorList>
            <person name="Goeker M."/>
        </authorList>
    </citation>
    <scope>NUCLEOTIDE SEQUENCE [LARGE SCALE GENOMIC DNA]</scope>
    <source>
        <strain evidence="8 9">DSM 103526</strain>
    </source>
</reference>
<evidence type="ECO:0000256" key="4">
    <source>
        <dbReference type="ARBA" id="ARBA00022840"/>
    </source>
</evidence>
<dbReference type="RefSeq" id="WP_184309986.1">
    <property type="nucleotide sequence ID" value="NZ_JACHEN010000008.1"/>
</dbReference>
<dbReference type="AlphaFoldDB" id="A0A841KQG5"/>
<dbReference type="SMART" id="SM01016">
    <property type="entry name" value="Arg_tRNA_synt_N"/>
    <property type="match status" value="1"/>
</dbReference>
<dbReference type="InterPro" id="IPR008909">
    <property type="entry name" value="DALR_anticod-bd"/>
</dbReference>
<dbReference type="Gene3D" id="1.10.730.10">
    <property type="entry name" value="Isoleucyl-tRNA Synthetase, Domain 1"/>
    <property type="match status" value="1"/>
</dbReference>
<dbReference type="InterPro" id="IPR009080">
    <property type="entry name" value="tRNAsynth_Ia_anticodon-bd"/>
</dbReference>
<keyword evidence="2" id="KW-0436">Ligase</keyword>
<dbReference type="EMBL" id="JACHEN010000008">
    <property type="protein sequence ID" value="MBB6215581.1"/>
    <property type="molecule type" value="Genomic_DNA"/>
</dbReference>
<dbReference type="InterPro" id="IPR005148">
    <property type="entry name" value="Arg-tRNA-synth_N"/>
</dbReference>
<dbReference type="Proteomes" id="UP000579281">
    <property type="component" value="Unassembled WGS sequence"/>
</dbReference>
<dbReference type="PANTHER" id="PTHR11956">
    <property type="entry name" value="ARGINYL-TRNA SYNTHETASE"/>
    <property type="match status" value="1"/>
</dbReference>